<dbReference type="PANTHER" id="PTHR33712:SF7">
    <property type="entry name" value="LIGHT-INDEPENDENT PROTOCHLOROPHYLLIDE REDUCTASE SUBUNIT B"/>
    <property type="match status" value="1"/>
</dbReference>
<comment type="pathway">
    <text evidence="2">Porphyrin-containing compound metabolism; chlorophyll biosynthesis (light-independent).</text>
</comment>
<keyword evidence="7" id="KW-0148">Chlorophyll</keyword>
<evidence type="ECO:0000256" key="17">
    <source>
        <dbReference type="ARBA" id="ARBA00025201"/>
    </source>
</evidence>
<dbReference type="EMBL" id="CAJNOQ010013622">
    <property type="protein sequence ID" value="CAF1325474.1"/>
    <property type="molecule type" value="Genomic_DNA"/>
</dbReference>
<keyword evidence="11" id="KW-0460">Magnesium</keyword>
<dbReference type="GO" id="GO:0016020">
    <property type="term" value="C:membrane"/>
    <property type="evidence" value="ECO:0007669"/>
    <property type="project" value="UniProtKB-SubCell"/>
</dbReference>
<dbReference type="EMBL" id="CAJOBC010050051">
    <property type="protein sequence ID" value="CAF4174788.1"/>
    <property type="molecule type" value="Genomic_DNA"/>
</dbReference>
<comment type="subcellular location">
    <subcellularLocation>
        <location evidence="1">Membrane</location>
        <topology evidence="1">Multi-pass membrane protein</topology>
    </subcellularLocation>
</comment>
<comment type="function">
    <text evidence="17">Component of the dark-operative protochlorophyllide reductase (DPOR) that uses Mg-ATP and reduced ferredoxin to reduce ring D of protochlorophyllide (Pchlide) to form chlorophyllide a (Chlide). This reaction is light-independent. The NB-protein (ChlN-ChlB) is the catalytic component of the complex.</text>
</comment>
<evidence type="ECO:0000313" key="25">
    <source>
        <dbReference type="Proteomes" id="UP000663829"/>
    </source>
</evidence>
<protein>
    <recommendedName>
        <fullName evidence="6">Light-independent protochlorophyllide reductase subunit B</fullName>
        <ecNumber evidence="5">1.3.7.7</ecNumber>
    </recommendedName>
</protein>
<dbReference type="Proteomes" id="UP000681722">
    <property type="component" value="Unassembled WGS sequence"/>
</dbReference>
<dbReference type="InterPro" id="IPR000484">
    <property type="entry name" value="Photo_RC_L/M"/>
</dbReference>
<evidence type="ECO:0000256" key="18">
    <source>
        <dbReference type="ARBA" id="ARBA00025959"/>
    </source>
</evidence>
<keyword evidence="25" id="KW-1185">Reference proteome</keyword>
<evidence type="ECO:0000256" key="14">
    <source>
        <dbReference type="ARBA" id="ARBA00022991"/>
    </source>
</evidence>
<keyword evidence="14" id="KW-0157">Chromophore</keyword>
<dbReference type="Pfam" id="PF00124">
    <property type="entry name" value="Photo_RC"/>
    <property type="match status" value="1"/>
</dbReference>
<keyword evidence="16" id="KW-0604">Photosystem II</keyword>
<feature type="non-terminal residue" evidence="23">
    <location>
        <position position="527"/>
    </location>
</feature>
<comment type="similarity">
    <text evidence="3">Belongs to the reaction center PufL/M/PsbA/D family.</text>
</comment>
<accession>A0A815FMS9</accession>
<comment type="subunit">
    <text evidence="18">Protochlorophyllide reductase is composed of three subunits; ChlL, ChlN and ChlB. Forms a heterotetramer of two ChlB and two ChlN subunits.</text>
</comment>
<feature type="transmembrane region" description="Helical" evidence="20">
    <location>
        <begin position="434"/>
        <end position="454"/>
    </location>
</feature>
<feature type="transmembrane region" description="Helical" evidence="20">
    <location>
        <begin position="466"/>
        <end position="486"/>
    </location>
</feature>
<evidence type="ECO:0000256" key="12">
    <source>
        <dbReference type="ARBA" id="ARBA00022982"/>
    </source>
</evidence>
<dbReference type="Pfam" id="PF01824">
    <property type="entry name" value="MatK_N"/>
    <property type="match status" value="1"/>
</dbReference>
<evidence type="ECO:0000256" key="2">
    <source>
        <dbReference type="ARBA" id="ARBA00004949"/>
    </source>
</evidence>
<evidence type="ECO:0000256" key="20">
    <source>
        <dbReference type="SAM" id="Phobius"/>
    </source>
</evidence>
<dbReference type="Gene3D" id="1.20.89.20">
    <property type="match status" value="1"/>
</dbReference>
<dbReference type="Proteomes" id="UP000663829">
    <property type="component" value="Unassembled WGS sequence"/>
</dbReference>
<evidence type="ECO:0000256" key="19">
    <source>
        <dbReference type="ARBA" id="ARBA00049483"/>
    </source>
</evidence>
<organism evidence="23 25">
    <name type="scientific">Didymodactylos carnosus</name>
    <dbReference type="NCBI Taxonomy" id="1234261"/>
    <lineage>
        <taxon>Eukaryota</taxon>
        <taxon>Metazoa</taxon>
        <taxon>Spiralia</taxon>
        <taxon>Gnathifera</taxon>
        <taxon>Rotifera</taxon>
        <taxon>Eurotatoria</taxon>
        <taxon>Bdelloidea</taxon>
        <taxon>Philodinida</taxon>
        <taxon>Philodinidae</taxon>
        <taxon>Didymodactylos</taxon>
    </lineage>
</organism>
<dbReference type="Gene3D" id="1.20.85.10">
    <property type="entry name" value="Photosystem II protein D1-like"/>
    <property type="match status" value="1"/>
</dbReference>
<dbReference type="InterPro" id="IPR024942">
    <property type="entry name" value="Maturase_MatK_N"/>
</dbReference>
<evidence type="ECO:0000256" key="6">
    <source>
        <dbReference type="ARBA" id="ARBA00017673"/>
    </source>
</evidence>
<dbReference type="InterPro" id="IPR050152">
    <property type="entry name" value="ChlB/BchB/BchZ"/>
</dbReference>
<keyword evidence="9 20" id="KW-0812">Transmembrane</keyword>
<keyword evidence="8" id="KW-0602">Photosynthesis</keyword>
<dbReference type="UniPathway" id="UPA00670"/>
<evidence type="ECO:0000256" key="1">
    <source>
        <dbReference type="ARBA" id="ARBA00004141"/>
    </source>
</evidence>
<evidence type="ECO:0000256" key="16">
    <source>
        <dbReference type="ARBA" id="ARBA00023276"/>
    </source>
</evidence>
<dbReference type="SUPFAM" id="SSF81483">
    <property type="entry name" value="Bacterial photosystem II reaction centre, L and M subunits"/>
    <property type="match status" value="1"/>
</dbReference>
<comment type="catalytic activity">
    <reaction evidence="19">
        <text>chlorophyllide a + oxidized 2[4Fe-4S]-[ferredoxin] + 2 ADP + 2 phosphate = protochlorophyllide a + reduced 2[4Fe-4S]-[ferredoxin] + 2 ATP + 2 H2O</text>
        <dbReference type="Rhea" id="RHEA:28202"/>
        <dbReference type="Rhea" id="RHEA-COMP:10002"/>
        <dbReference type="Rhea" id="RHEA-COMP:10004"/>
        <dbReference type="ChEBI" id="CHEBI:15377"/>
        <dbReference type="ChEBI" id="CHEBI:30616"/>
        <dbReference type="ChEBI" id="CHEBI:33722"/>
        <dbReference type="ChEBI" id="CHEBI:33723"/>
        <dbReference type="ChEBI" id="CHEBI:43474"/>
        <dbReference type="ChEBI" id="CHEBI:83348"/>
        <dbReference type="ChEBI" id="CHEBI:83350"/>
        <dbReference type="ChEBI" id="CHEBI:456216"/>
        <dbReference type="EC" id="1.3.7.7"/>
    </reaction>
</comment>
<dbReference type="OrthoDB" id="645at2759"/>
<keyword evidence="10" id="KW-0479">Metal-binding</keyword>
<dbReference type="PANTHER" id="PTHR33712">
    <property type="entry name" value="LIGHT-INDEPENDENT PROTOCHLOROPHYLLIDE REDUCTASE SUBUNIT B"/>
    <property type="match status" value="1"/>
</dbReference>
<evidence type="ECO:0000313" key="24">
    <source>
        <dbReference type="EMBL" id="CAF4174788.1"/>
    </source>
</evidence>
<dbReference type="InterPro" id="IPR036854">
    <property type="entry name" value="Photo_II_D1/D2_sf"/>
</dbReference>
<keyword evidence="12" id="KW-0813">Transport</keyword>
<evidence type="ECO:0000313" key="23">
    <source>
        <dbReference type="EMBL" id="CAF1325474.1"/>
    </source>
</evidence>
<dbReference type="InterPro" id="IPR000510">
    <property type="entry name" value="Nase/OxRdtase_comp1"/>
</dbReference>
<evidence type="ECO:0000256" key="11">
    <source>
        <dbReference type="ARBA" id="ARBA00022842"/>
    </source>
</evidence>
<feature type="domain" description="Maturase MatK N-terminal" evidence="22">
    <location>
        <begin position="350"/>
        <end position="416"/>
    </location>
</feature>
<comment type="caution">
    <text evidence="23">The sequence shown here is derived from an EMBL/GenBank/DDBJ whole genome shotgun (WGS) entry which is preliminary data.</text>
</comment>
<reference evidence="23" key="1">
    <citation type="submission" date="2021-02" db="EMBL/GenBank/DDBJ databases">
        <authorList>
            <person name="Nowell W R."/>
        </authorList>
    </citation>
    <scope>NUCLEOTIDE SEQUENCE</scope>
</reference>
<evidence type="ECO:0000256" key="7">
    <source>
        <dbReference type="ARBA" id="ARBA00022494"/>
    </source>
</evidence>
<evidence type="ECO:0000256" key="4">
    <source>
        <dbReference type="ARBA" id="ARBA00008935"/>
    </source>
</evidence>
<feature type="domain" description="Nitrogenase/oxidoreductase component 1" evidence="21">
    <location>
        <begin position="2"/>
        <end position="299"/>
    </location>
</feature>
<proteinExistence type="inferred from homology"/>
<evidence type="ECO:0000256" key="13">
    <source>
        <dbReference type="ARBA" id="ARBA00022989"/>
    </source>
</evidence>
<keyword evidence="13 20" id="KW-1133">Transmembrane helix</keyword>
<comment type="similarity">
    <text evidence="4">Belongs to the ChlB/BchB/BchZ family.</text>
</comment>
<dbReference type="GO" id="GO:0046872">
    <property type="term" value="F:metal ion binding"/>
    <property type="evidence" value="ECO:0007669"/>
    <property type="project" value="UniProtKB-KW"/>
</dbReference>
<dbReference type="SUPFAM" id="SSF53807">
    <property type="entry name" value="Helical backbone' metal receptor"/>
    <property type="match status" value="1"/>
</dbReference>
<name>A0A815FMS9_9BILA</name>
<evidence type="ECO:0000259" key="22">
    <source>
        <dbReference type="Pfam" id="PF01824"/>
    </source>
</evidence>
<dbReference type="Gene3D" id="3.40.50.1980">
    <property type="entry name" value="Nitrogenase molybdenum iron protein domain"/>
    <property type="match status" value="2"/>
</dbReference>
<dbReference type="AlphaFoldDB" id="A0A815FMS9"/>
<evidence type="ECO:0000256" key="8">
    <source>
        <dbReference type="ARBA" id="ARBA00022531"/>
    </source>
</evidence>
<evidence type="ECO:0000256" key="9">
    <source>
        <dbReference type="ARBA" id="ARBA00022692"/>
    </source>
</evidence>
<gene>
    <name evidence="23" type="ORF">GPM918_LOCUS29682</name>
    <name evidence="24" type="ORF">SRO942_LOCUS30270</name>
</gene>
<dbReference type="GO" id="GO:0016491">
    <property type="term" value="F:oxidoreductase activity"/>
    <property type="evidence" value="ECO:0007669"/>
    <property type="project" value="InterPro"/>
</dbReference>
<evidence type="ECO:0000256" key="15">
    <source>
        <dbReference type="ARBA" id="ARBA00023136"/>
    </source>
</evidence>
<keyword evidence="12" id="KW-0249">Electron transport</keyword>
<evidence type="ECO:0000259" key="21">
    <source>
        <dbReference type="Pfam" id="PF00148"/>
    </source>
</evidence>
<evidence type="ECO:0000256" key="10">
    <source>
        <dbReference type="ARBA" id="ARBA00022723"/>
    </source>
</evidence>
<dbReference type="Pfam" id="PF00148">
    <property type="entry name" value="Oxidored_nitro"/>
    <property type="match status" value="1"/>
</dbReference>
<sequence>AADRTLEQVVRYYLEKSHRQEALDQFVTDTPSVNIIGILTLGFHNRHDCRELRRLLKDLDIRINQIIPEGGSVEDLKNLPKAWFNLIPYREVGLMTAMYLNKEFGMPYVSTTPMGAVDMAECIRQIKKYVDTLAAPILSSKRVDYESYIDGQTRFVSQAAWFSRSIDCQNFTGKETVVFGDATHAASITKILAREMGIRVSCTGTYCKHDAEWFKEQIQDFCDEIIITDDHAEVGDIIARVEPSAIFGTQMERHIGKRLEIPCGVISAPAHIQNFSLGYRPFLGYEGTNQIADPVYNSFALGMEDHLLEIFCGHDTKEIMTKSLSTDMSLIWNPESQLELNKIPRFVRDEEDLYAISHDHYLDGSSSSEPMEHFSFNDQLSFLTVKRLIGRIREQNHSIGLFVNCDPNPLVDRNKNIDGIREPVSGSLLYGNNIISGAIIPTSAAIGLHFYPIWEAASVDEWLYNGGPYELIVLHFLLGVACYMGREWELSFRLGMRPWIAVAYSAPVAAATAVFLIYPIGQGSFSD</sequence>
<dbReference type="EC" id="1.3.7.7" evidence="5"/>
<feature type="non-terminal residue" evidence="23">
    <location>
        <position position="1"/>
    </location>
</feature>
<evidence type="ECO:0000256" key="5">
    <source>
        <dbReference type="ARBA" id="ARBA00012713"/>
    </source>
</evidence>
<evidence type="ECO:0000256" key="3">
    <source>
        <dbReference type="ARBA" id="ARBA00008204"/>
    </source>
</evidence>
<feature type="transmembrane region" description="Helical" evidence="20">
    <location>
        <begin position="498"/>
        <end position="521"/>
    </location>
</feature>
<keyword evidence="15 20" id="KW-0472">Membrane</keyword>